<dbReference type="InterPro" id="IPR010982">
    <property type="entry name" value="Lambda_DNA-bd_dom_sf"/>
</dbReference>
<evidence type="ECO:0000256" key="1">
    <source>
        <dbReference type="ARBA" id="ARBA00023125"/>
    </source>
</evidence>
<dbReference type="AlphaFoldDB" id="A0A0R2N9E2"/>
<feature type="transmembrane region" description="Helical" evidence="2">
    <location>
        <begin position="82"/>
        <end position="99"/>
    </location>
</feature>
<dbReference type="RefSeq" id="WP_057800342.1">
    <property type="nucleotide sequence ID" value="NZ_BJZZ01000038.1"/>
</dbReference>
<dbReference type="PANTHER" id="PTHR46558">
    <property type="entry name" value="TRACRIPTIONAL REGULATORY PROTEIN-RELATED-RELATED"/>
    <property type="match status" value="1"/>
</dbReference>
<dbReference type="Proteomes" id="UP000051249">
    <property type="component" value="Unassembled WGS sequence"/>
</dbReference>
<feature type="transmembrane region" description="Helical" evidence="2">
    <location>
        <begin position="105"/>
        <end position="124"/>
    </location>
</feature>
<dbReference type="CDD" id="cd00093">
    <property type="entry name" value="HTH_XRE"/>
    <property type="match status" value="1"/>
</dbReference>
<dbReference type="EMBL" id="JQCQ01000037">
    <property type="protein sequence ID" value="KRO22471.1"/>
    <property type="molecule type" value="Genomic_DNA"/>
</dbReference>
<dbReference type="PANTHER" id="PTHR46558:SF15">
    <property type="entry name" value="HELIX-TURN-HELIX DOMAIN PROTEIN"/>
    <property type="match status" value="1"/>
</dbReference>
<keyword evidence="2" id="KW-1133">Transmembrane helix</keyword>
<dbReference type="SMART" id="SM00530">
    <property type="entry name" value="HTH_XRE"/>
    <property type="match status" value="1"/>
</dbReference>
<proteinExistence type="predicted"/>
<gene>
    <name evidence="4" type="ORF">IV88_GL001153</name>
</gene>
<keyword evidence="2" id="KW-0472">Membrane</keyword>
<organism evidence="4 5">
    <name type="scientific">Pediococcus argentinicus</name>
    <dbReference type="NCBI Taxonomy" id="480391"/>
    <lineage>
        <taxon>Bacteria</taxon>
        <taxon>Bacillati</taxon>
        <taxon>Bacillota</taxon>
        <taxon>Bacilli</taxon>
        <taxon>Lactobacillales</taxon>
        <taxon>Lactobacillaceae</taxon>
        <taxon>Pediococcus</taxon>
    </lineage>
</organism>
<reference evidence="4 5" key="1">
    <citation type="journal article" date="2015" name="Genome Announc.">
        <title>Expanding the biotechnology potential of lactobacilli through comparative genomics of 213 strains and associated genera.</title>
        <authorList>
            <person name="Sun Z."/>
            <person name="Harris H.M."/>
            <person name="McCann A."/>
            <person name="Guo C."/>
            <person name="Argimon S."/>
            <person name="Zhang W."/>
            <person name="Yang X."/>
            <person name="Jeffery I.B."/>
            <person name="Cooney J.C."/>
            <person name="Kagawa T.F."/>
            <person name="Liu W."/>
            <person name="Song Y."/>
            <person name="Salvetti E."/>
            <person name="Wrobel A."/>
            <person name="Rasinkangas P."/>
            <person name="Parkhill J."/>
            <person name="Rea M.C."/>
            <person name="O'Sullivan O."/>
            <person name="Ritari J."/>
            <person name="Douillard F.P."/>
            <person name="Paul Ross R."/>
            <person name="Yang R."/>
            <person name="Briner A.E."/>
            <person name="Felis G.E."/>
            <person name="de Vos W.M."/>
            <person name="Barrangou R."/>
            <person name="Klaenhammer T.R."/>
            <person name="Caufield P.W."/>
            <person name="Cui Y."/>
            <person name="Zhang H."/>
            <person name="O'Toole P.W."/>
        </authorList>
    </citation>
    <scope>NUCLEOTIDE SEQUENCE [LARGE SCALE GENOMIC DNA]</scope>
    <source>
        <strain evidence="4 5">DSM 23026</strain>
    </source>
</reference>
<sequence length="181" mass="21211">MQVSQQIKKLRLQHQFSQDDVADRIHVSRQTISNWENDHNYPDIQSLLLMADLYHVKLDDLVRGDLDEIQTKKLQRMVLKDTILRFSILIVYFIAMFLTRNNLTLYFWSWLIGLALTIATIYFGSKRQRQMGLKLQTYHDIVYYLKTGQLLDSQFAKRRTIMELGIAILIGTAFAAISIIN</sequence>
<feature type="domain" description="HTH cro/C1-type" evidence="3">
    <location>
        <begin position="7"/>
        <end position="61"/>
    </location>
</feature>
<keyword evidence="2" id="KW-0812">Transmembrane</keyword>
<feature type="transmembrane region" description="Helical" evidence="2">
    <location>
        <begin position="161"/>
        <end position="180"/>
    </location>
</feature>
<dbReference type="Gene3D" id="1.10.260.40">
    <property type="entry name" value="lambda repressor-like DNA-binding domains"/>
    <property type="match status" value="1"/>
</dbReference>
<protein>
    <recommendedName>
        <fullName evidence="3">HTH cro/C1-type domain-containing protein</fullName>
    </recommendedName>
</protein>
<evidence type="ECO:0000313" key="5">
    <source>
        <dbReference type="Proteomes" id="UP000051249"/>
    </source>
</evidence>
<dbReference type="PROSITE" id="PS50943">
    <property type="entry name" value="HTH_CROC1"/>
    <property type="match status" value="1"/>
</dbReference>
<comment type="caution">
    <text evidence="4">The sequence shown here is derived from an EMBL/GenBank/DDBJ whole genome shotgun (WGS) entry which is preliminary data.</text>
</comment>
<keyword evidence="1" id="KW-0238">DNA-binding</keyword>
<evidence type="ECO:0000259" key="3">
    <source>
        <dbReference type="PROSITE" id="PS50943"/>
    </source>
</evidence>
<dbReference type="OrthoDB" id="4427456at2"/>
<dbReference type="GO" id="GO:0003677">
    <property type="term" value="F:DNA binding"/>
    <property type="evidence" value="ECO:0007669"/>
    <property type="project" value="UniProtKB-KW"/>
</dbReference>
<dbReference type="Pfam" id="PF01381">
    <property type="entry name" value="HTH_3"/>
    <property type="match status" value="1"/>
</dbReference>
<keyword evidence="5" id="KW-1185">Reference proteome</keyword>
<dbReference type="InterPro" id="IPR001387">
    <property type="entry name" value="Cro/C1-type_HTH"/>
</dbReference>
<name>A0A0R2N9E2_9LACO</name>
<evidence type="ECO:0000313" key="4">
    <source>
        <dbReference type="EMBL" id="KRO22471.1"/>
    </source>
</evidence>
<accession>A0A0R2N9E2</accession>
<evidence type="ECO:0000256" key="2">
    <source>
        <dbReference type="SAM" id="Phobius"/>
    </source>
</evidence>
<dbReference type="PATRIC" id="fig|480391.4.peg.1170"/>
<dbReference type="SUPFAM" id="SSF47413">
    <property type="entry name" value="lambda repressor-like DNA-binding domains"/>
    <property type="match status" value="1"/>
</dbReference>